<gene>
    <name evidence="1" type="ORF">TraAM80_02769</name>
</gene>
<name>A0A3R7KJ04_TRYRA</name>
<reference evidence="1 2" key="1">
    <citation type="journal article" date="2018" name="BMC Genomics">
        <title>Genomic comparison of Trypanosoma conorhini and Trypanosoma rangeli to Trypanosoma cruzi strains of high and low virulence.</title>
        <authorList>
            <person name="Bradwell K.R."/>
            <person name="Koparde V.N."/>
            <person name="Matveyev A.V."/>
            <person name="Serrano M.G."/>
            <person name="Alves J.M."/>
            <person name="Parikh H."/>
            <person name="Huang B."/>
            <person name="Lee V."/>
            <person name="Espinosa-Alvarez O."/>
            <person name="Ortiz P.A."/>
            <person name="Costa-Martins A.G."/>
            <person name="Teixeira M.M."/>
            <person name="Buck G.A."/>
        </authorList>
    </citation>
    <scope>NUCLEOTIDE SEQUENCE [LARGE SCALE GENOMIC DNA]</scope>
    <source>
        <strain evidence="1 2">AM80</strain>
    </source>
</reference>
<dbReference type="RefSeq" id="XP_029240451.1">
    <property type="nucleotide sequence ID" value="XM_029379760.1"/>
</dbReference>
<dbReference type="VEuPathDB" id="TriTrypDB:TRSC58_05545"/>
<dbReference type="EMBL" id="MKGL01000064">
    <property type="protein sequence ID" value="RNF08532.1"/>
    <property type="molecule type" value="Genomic_DNA"/>
</dbReference>
<evidence type="ECO:0000313" key="1">
    <source>
        <dbReference type="EMBL" id="RNF08532.1"/>
    </source>
</evidence>
<dbReference type="AlphaFoldDB" id="A0A3R7KJ04"/>
<organism evidence="1 2">
    <name type="scientific">Trypanosoma rangeli</name>
    <dbReference type="NCBI Taxonomy" id="5698"/>
    <lineage>
        <taxon>Eukaryota</taxon>
        <taxon>Discoba</taxon>
        <taxon>Euglenozoa</taxon>
        <taxon>Kinetoplastea</taxon>
        <taxon>Metakinetoplastina</taxon>
        <taxon>Trypanosomatida</taxon>
        <taxon>Trypanosomatidae</taxon>
        <taxon>Trypanosoma</taxon>
        <taxon>Herpetosoma</taxon>
    </lineage>
</organism>
<protein>
    <submittedName>
        <fullName evidence="1">Aldo/keto reductase</fullName>
    </submittedName>
</protein>
<evidence type="ECO:0000313" key="2">
    <source>
        <dbReference type="Proteomes" id="UP000283634"/>
    </source>
</evidence>
<sequence length="193" mass="21491">MRLKSDFRISDLSDDQLARLNLRSVSKASAAALSPDWLEAFFTNVAYNTKFECIGVLLLEGFHTLFDGRPEAHVDEDILQLFAYLEKQVGLGVLRLRWLALRAFDVSVTDLVAPFLSRYAERGTSHGVRARVAVTLSAALQHLPPRDVCGFVEHVKRVAATLCFGRAREHLSQVVVVFFFCSRCGGCRTLCAS</sequence>
<accession>A0A3R7KJ04</accession>
<dbReference type="Proteomes" id="UP000283634">
    <property type="component" value="Unassembled WGS sequence"/>
</dbReference>
<keyword evidence="2" id="KW-1185">Reference proteome</keyword>
<proteinExistence type="predicted"/>
<comment type="caution">
    <text evidence="1">The sequence shown here is derived from an EMBL/GenBank/DDBJ whole genome shotgun (WGS) entry which is preliminary data.</text>
</comment>
<dbReference type="GeneID" id="40326702"/>